<dbReference type="PANTHER" id="PTHR43375:SF1">
    <property type="entry name" value="OROTIDINE 5'-PHOSPHATE DECARBOXYLASE"/>
    <property type="match status" value="1"/>
</dbReference>
<evidence type="ECO:0000259" key="8">
    <source>
        <dbReference type="SMART" id="SM00934"/>
    </source>
</evidence>
<evidence type="ECO:0000256" key="1">
    <source>
        <dbReference type="ARBA" id="ARBA00004861"/>
    </source>
</evidence>
<accession>A0ABY0V7R5</accession>
<evidence type="ECO:0000313" key="10">
    <source>
        <dbReference type="Proteomes" id="UP000198976"/>
    </source>
</evidence>
<dbReference type="EC" id="4.1.1.23" evidence="7"/>
<dbReference type="InterPro" id="IPR001754">
    <property type="entry name" value="OMPdeCOase_dom"/>
</dbReference>
<evidence type="ECO:0000313" key="9">
    <source>
        <dbReference type="EMBL" id="SDT95712.1"/>
    </source>
</evidence>
<dbReference type="Gene3D" id="3.20.20.70">
    <property type="entry name" value="Aldolase class I"/>
    <property type="match status" value="1"/>
</dbReference>
<evidence type="ECO:0000256" key="5">
    <source>
        <dbReference type="ARBA" id="ARBA00023239"/>
    </source>
</evidence>
<dbReference type="Proteomes" id="UP000198976">
    <property type="component" value="Chromosome I"/>
</dbReference>
<gene>
    <name evidence="9" type="ORF">SAMN04489714_1215</name>
</gene>
<reference evidence="9 10" key="1">
    <citation type="submission" date="2016-10" db="EMBL/GenBank/DDBJ databases">
        <authorList>
            <person name="Varghese N."/>
            <person name="Submissions S."/>
        </authorList>
    </citation>
    <scope>NUCLEOTIDE SEQUENCE [LARGE SCALE GENOMIC DNA]</scope>
    <source>
        <strain evidence="9 10">DSM 9169</strain>
    </source>
</reference>
<dbReference type="InterPro" id="IPR011995">
    <property type="entry name" value="OMPdecase_type-2"/>
</dbReference>
<comment type="pathway">
    <text evidence="1">Pyrimidine metabolism; UMP biosynthesis via de novo pathway; UMP from orotate: step 2/2.</text>
</comment>
<dbReference type="SUPFAM" id="SSF51366">
    <property type="entry name" value="Ribulose-phoshate binding barrel"/>
    <property type="match status" value="1"/>
</dbReference>
<sequence>MSTAGFGDRLWDLMRQRGPLCVGIDPHPALLDQWGLERSAQGMREFSMRVVDALGDHVAAFKPQSALFEQYGSAGVAVLEEVIARCGDTDAVCIVDAKRGDIGSTMDAYAAAYLGEGSPLAGDALTVSPYLGVGALAPAYEQAQQSGHGVFTLALTSNPDGHGIQHATVDNAHSVAGLIISEVNTLNTKCDFQHIGPFGLVIGATIQSALTDLHINIEDFTGPILSPGVGAQGAGSEQVRDVFGRAVDRVLASSSRQILRCGPEKDRLVGAVKEICDSLRFQ</sequence>
<evidence type="ECO:0000256" key="6">
    <source>
        <dbReference type="ARBA" id="ARBA00049157"/>
    </source>
</evidence>
<dbReference type="NCBIfam" id="TIGR02127">
    <property type="entry name" value="pyrF_sub2"/>
    <property type="match status" value="1"/>
</dbReference>
<proteinExistence type="inferred from homology"/>
<dbReference type="SMART" id="SM00934">
    <property type="entry name" value="OMPdecase"/>
    <property type="match status" value="1"/>
</dbReference>
<dbReference type="InterPro" id="IPR011060">
    <property type="entry name" value="RibuloseP-bd_barrel"/>
</dbReference>
<comment type="catalytic activity">
    <reaction evidence="6">
        <text>orotidine 5'-phosphate + H(+) = UMP + CO2</text>
        <dbReference type="Rhea" id="RHEA:11596"/>
        <dbReference type="ChEBI" id="CHEBI:15378"/>
        <dbReference type="ChEBI" id="CHEBI:16526"/>
        <dbReference type="ChEBI" id="CHEBI:57538"/>
        <dbReference type="ChEBI" id="CHEBI:57865"/>
        <dbReference type="EC" id="4.1.1.23"/>
    </reaction>
</comment>
<evidence type="ECO:0000256" key="2">
    <source>
        <dbReference type="ARBA" id="ARBA00008847"/>
    </source>
</evidence>
<keyword evidence="5" id="KW-0456">Lyase</keyword>
<dbReference type="Pfam" id="PF00215">
    <property type="entry name" value="OMPdecase"/>
    <property type="match status" value="1"/>
</dbReference>
<dbReference type="CDD" id="cd04725">
    <property type="entry name" value="OMP_decarboxylase_like"/>
    <property type="match status" value="1"/>
</dbReference>
<keyword evidence="4" id="KW-0665">Pyrimidine biosynthesis</keyword>
<organism evidence="9 10">
    <name type="scientific">Schaalia radingae</name>
    <dbReference type="NCBI Taxonomy" id="131110"/>
    <lineage>
        <taxon>Bacteria</taxon>
        <taxon>Bacillati</taxon>
        <taxon>Actinomycetota</taxon>
        <taxon>Actinomycetes</taxon>
        <taxon>Actinomycetales</taxon>
        <taxon>Actinomycetaceae</taxon>
        <taxon>Schaalia</taxon>
    </lineage>
</organism>
<dbReference type="RefSeq" id="WP_070727309.1">
    <property type="nucleotide sequence ID" value="NZ_LT629792.1"/>
</dbReference>
<dbReference type="InterPro" id="IPR013785">
    <property type="entry name" value="Aldolase_TIM"/>
</dbReference>
<dbReference type="EMBL" id="LT629792">
    <property type="protein sequence ID" value="SDT95712.1"/>
    <property type="molecule type" value="Genomic_DNA"/>
</dbReference>
<dbReference type="PANTHER" id="PTHR43375">
    <property type="entry name" value="OROTIDINE 5'-PHOSPHATE DECARBOXYLASE"/>
    <property type="match status" value="1"/>
</dbReference>
<keyword evidence="10" id="KW-1185">Reference proteome</keyword>
<name>A0ABY0V7R5_9ACTO</name>
<protein>
    <recommendedName>
        <fullName evidence="7">Orotidine-5'-phosphate decarboxylase</fullName>
        <ecNumber evidence="7">4.1.1.23</ecNumber>
    </recommendedName>
</protein>
<evidence type="ECO:0000256" key="3">
    <source>
        <dbReference type="ARBA" id="ARBA00022793"/>
    </source>
</evidence>
<evidence type="ECO:0000256" key="4">
    <source>
        <dbReference type="ARBA" id="ARBA00022975"/>
    </source>
</evidence>
<evidence type="ECO:0000256" key="7">
    <source>
        <dbReference type="NCBIfam" id="TIGR02127"/>
    </source>
</evidence>
<keyword evidence="3" id="KW-0210">Decarboxylase</keyword>
<comment type="similarity">
    <text evidence="2">Belongs to the OMP decarboxylase family. Type 2 subfamily.</text>
</comment>
<feature type="domain" description="Orotidine 5'-phosphate decarboxylase" evidence="8">
    <location>
        <begin position="19"/>
        <end position="256"/>
    </location>
</feature>